<dbReference type="InterPro" id="IPR029060">
    <property type="entry name" value="PIN-like_dom_sf"/>
</dbReference>
<dbReference type="RefSeq" id="WP_145436499.1">
    <property type="nucleotide sequence ID" value="NZ_CP036339.1"/>
</dbReference>
<sequence length="139" mass="15675">MERSLLDTDVYSEILRSKNPKIVERSDIYRAQFDRFTLSTVTVVELVSGLQRLQRNARIEALLDALDAEEVLPIDLDSATIAGRIHGDLVRTGRTIGHADPMIAAVAIRYALTLVTGNTQHFQRIVDLGYPLRLDDWRS</sequence>
<feature type="binding site" evidence="8">
    <location>
        <position position="7"/>
    </location>
    <ligand>
        <name>Mg(2+)</name>
        <dbReference type="ChEBI" id="CHEBI:18420"/>
    </ligand>
</feature>
<evidence type="ECO:0000256" key="8">
    <source>
        <dbReference type="HAMAP-Rule" id="MF_00265"/>
    </source>
</evidence>
<keyword evidence="2 8" id="KW-1277">Toxin-antitoxin system</keyword>
<dbReference type="GO" id="GO:0090729">
    <property type="term" value="F:toxin activity"/>
    <property type="evidence" value="ECO:0007669"/>
    <property type="project" value="UniProtKB-KW"/>
</dbReference>
<dbReference type="HAMAP" id="MF_00265">
    <property type="entry name" value="VapC_Nob1"/>
    <property type="match status" value="1"/>
</dbReference>
<dbReference type="PANTHER" id="PTHR33653">
    <property type="entry name" value="RIBONUCLEASE VAPC2"/>
    <property type="match status" value="1"/>
</dbReference>
<comment type="similarity">
    <text evidence="7 8">Belongs to the PINc/VapC protein family.</text>
</comment>
<dbReference type="SUPFAM" id="SSF88723">
    <property type="entry name" value="PIN domain-like"/>
    <property type="match status" value="1"/>
</dbReference>
<keyword evidence="5 8" id="KW-0378">Hydrolase</keyword>
<dbReference type="EMBL" id="CP036339">
    <property type="protein sequence ID" value="QDT76001.1"/>
    <property type="molecule type" value="Genomic_DNA"/>
</dbReference>
<dbReference type="Pfam" id="PF01850">
    <property type="entry name" value="PIN"/>
    <property type="match status" value="1"/>
</dbReference>
<keyword evidence="11" id="KW-1185">Reference proteome</keyword>
<evidence type="ECO:0000256" key="3">
    <source>
        <dbReference type="ARBA" id="ARBA00022722"/>
    </source>
</evidence>
<evidence type="ECO:0000313" key="11">
    <source>
        <dbReference type="Proteomes" id="UP000317909"/>
    </source>
</evidence>
<dbReference type="KEGG" id="llh:I41_52460"/>
<dbReference type="GO" id="GO:0000287">
    <property type="term" value="F:magnesium ion binding"/>
    <property type="evidence" value="ECO:0007669"/>
    <property type="project" value="UniProtKB-UniRule"/>
</dbReference>
<dbReference type="GO" id="GO:0004540">
    <property type="term" value="F:RNA nuclease activity"/>
    <property type="evidence" value="ECO:0007669"/>
    <property type="project" value="InterPro"/>
</dbReference>
<comment type="function">
    <text evidence="8">Toxic component of a toxin-antitoxin (TA) system. An RNase.</text>
</comment>
<keyword evidence="8" id="KW-0800">Toxin</keyword>
<dbReference type="InterPro" id="IPR022907">
    <property type="entry name" value="VapC_family"/>
</dbReference>
<dbReference type="OrthoDB" id="9796690at2"/>
<evidence type="ECO:0000259" key="9">
    <source>
        <dbReference type="Pfam" id="PF01850"/>
    </source>
</evidence>
<dbReference type="Gene3D" id="3.40.50.1010">
    <property type="entry name" value="5'-nuclease"/>
    <property type="match status" value="1"/>
</dbReference>
<feature type="domain" description="PIN" evidence="9">
    <location>
        <begin position="5"/>
        <end position="125"/>
    </location>
</feature>
<dbReference type="GO" id="GO:0016787">
    <property type="term" value="F:hydrolase activity"/>
    <property type="evidence" value="ECO:0007669"/>
    <property type="project" value="UniProtKB-KW"/>
</dbReference>
<evidence type="ECO:0000256" key="7">
    <source>
        <dbReference type="ARBA" id="ARBA00038093"/>
    </source>
</evidence>
<keyword evidence="6 8" id="KW-0460">Magnesium</keyword>
<dbReference type="PANTHER" id="PTHR33653:SF1">
    <property type="entry name" value="RIBONUCLEASE VAPC2"/>
    <property type="match status" value="1"/>
</dbReference>
<dbReference type="InterPro" id="IPR002716">
    <property type="entry name" value="PIN_dom"/>
</dbReference>
<keyword evidence="10" id="KW-0255">Endonuclease</keyword>
<evidence type="ECO:0000256" key="1">
    <source>
        <dbReference type="ARBA" id="ARBA00001946"/>
    </source>
</evidence>
<dbReference type="AlphaFoldDB" id="A0A517U5U2"/>
<dbReference type="GO" id="GO:0004519">
    <property type="term" value="F:endonuclease activity"/>
    <property type="evidence" value="ECO:0007669"/>
    <property type="project" value="UniProtKB-KW"/>
</dbReference>
<evidence type="ECO:0000256" key="6">
    <source>
        <dbReference type="ARBA" id="ARBA00022842"/>
    </source>
</evidence>
<organism evidence="10 11">
    <name type="scientific">Lacipirellula limnantheis</name>
    <dbReference type="NCBI Taxonomy" id="2528024"/>
    <lineage>
        <taxon>Bacteria</taxon>
        <taxon>Pseudomonadati</taxon>
        <taxon>Planctomycetota</taxon>
        <taxon>Planctomycetia</taxon>
        <taxon>Pirellulales</taxon>
        <taxon>Lacipirellulaceae</taxon>
        <taxon>Lacipirellula</taxon>
    </lineage>
</organism>
<evidence type="ECO:0000256" key="4">
    <source>
        <dbReference type="ARBA" id="ARBA00022723"/>
    </source>
</evidence>
<reference evidence="10 11" key="1">
    <citation type="submission" date="2019-02" db="EMBL/GenBank/DDBJ databases">
        <title>Deep-cultivation of Planctomycetes and their phenomic and genomic characterization uncovers novel biology.</title>
        <authorList>
            <person name="Wiegand S."/>
            <person name="Jogler M."/>
            <person name="Boedeker C."/>
            <person name="Pinto D."/>
            <person name="Vollmers J."/>
            <person name="Rivas-Marin E."/>
            <person name="Kohn T."/>
            <person name="Peeters S.H."/>
            <person name="Heuer A."/>
            <person name="Rast P."/>
            <person name="Oberbeckmann S."/>
            <person name="Bunk B."/>
            <person name="Jeske O."/>
            <person name="Meyerdierks A."/>
            <person name="Storesund J.E."/>
            <person name="Kallscheuer N."/>
            <person name="Luecker S."/>
            <person name="Lage O.M."/>
            <person name="Pohl T."/>
            <person name="Merkel B.J."/>
            <person name="Hornburger P."/>
            <person name="Mueller R.-W."/>
            <person name="Bruemmer F."/>
            <person name="Labrenz M."/>
            <person name="Spormann A.M."/>
            <person name="Op den Camp H."/>
            <person name="Overmann J."/>
            <person name="Amann R."/>
            <person name="Jetten M.S.M."/>
            <person name="Mascher T."/>
            <person name="Medema M.H."/>
            <person name="Devos D.P."/>
            <person name="Kaster A.-K."/>
            <person name="Ovreas L."/>
            <person name="Rohde M."/>
            <person name="Galperin M.Y."/>
            <person name="Jogler C."/>
        </authorList>
    </citation>
    <scope>NUCLEOTIDE SEQUENCE [LARGE SCALE GENOMIC DNA]</scope>
    <source>
        <strain evidence="10 11">I41</strain>
    </source>
</reference>
<dbReference type="EC" id="3.1.-.-" evidence="8"/>
<keyword evidence="4 8" id="KW-0479">Metal-binding</keyword>
<evidence type="ECO:0000256" key="5">
    <source>
        <dbReference type="ARBA" id="ARBA00022801"/>
    </source>
</evidence>
<feature type="binding site" evidence="8">
    <location>
        <position position="100"/>
    </location>
    <ligand>
        <name>Mg(2+)</name>
        <dbReference type="ChEBI" id="CHEBI:18420"/>
    </ligand>
</feature>
<accession>A0A517U5U2</accession>
<gene>
    <name evidence="10" type="primary">vapC_3</name>
    <name evidence="8" type="synonym">vapC</name>
    <name evidence="10" type="ORF">I41_52460</name>
</gene>
<keyword evidence="3 8" id="KW-0540">Nuclease</keyword>
<dbReference type="InterPro" id="IPR050556">
    <property type="entry name" value="Type_II_TA_system_RNase"/>
</dbReference>
<dbReference type="Proteomes" id="UP000317909">
    <property type="component" value="Chromosome"/>
</dbReference>
<name>A0A517U5U2_9BACT</name>
<evidence type="ECO:0000313" key="10">
    <source>
        <dbReference type="EMBL" id="QDT76001.1"/>
    </source>
</evidence>
<comment type="cofactor">
    <cofactor evidence="1 8">
        <name>Mg(2+)</name>
        <dbReference type="ChEBI" id="CHEBI:18420"/>
    </cofactor>
</comment>
<evidence type="ECO:0000256" key="2">
    <source>
        <dbReference type="ARBA" id="ARBA00022649"/>
    </source>
</evidence>
<proteinExistence type="inferred from homology"/>
<protein>
    <recommendedName>
        <fullName evidence="8">Ribonuclease VapC</fullName>
        <shortName evidence="8">RNase VapC</shortName>
        <ecNumber evidence="8">3.1.-.-</ecNumber>
    </recommendedName>
    <alternativeName>
        <fullName evidence="8">Toxin VapC</fullName>
    </alternativeName>
</protein>